<evidence type="ECO:0000313" key="4">
    <source>
        <dbReference type="EMBL" id="MBB4862997.1"/>
    </source>
</evidence>
<dbReference type="EMBL" id="JACHLI010000005">
    <property type="protein sequence ID" value="MBB4862997.1"/>
    <property type="molecule type" value="Genomic_DNA"/>
</dbReference>
<accession>A0A7W7KHM9</accession>
<protein>
    <submittedName>
        <fullName evidence="4">Nucleoside-diphosphate-sugar epimerase</fullName>
    </submittedName>
</protein>
<evidence type="ECO:0000256" key="2">
    <source>
        <dbReference type="ARBA" id="ARBA00007637"/>
    </source>
</evidence>
<dbReference type="Gene3D" id="3.90.25.10">
    <property type="entry name" value="UDP-galactose 4-epimerase, domain 1"/>
    <property type="match status" value="1"/>
</dbReference>
<sequence length="301" mass="33791">MKGSRVLVTGGSGFIGQYLINELKERGATVLGTSMGTRTQDLVPISLSDKDSLTRTIEEFAPDWIVHLAAIALVTHGDSQQIYGVNVLGSENLFEAVLAAQIKRPTMLLASTAGVYGNQNVEFLSEDLAYNPSNHYSYSKMVMEMLARQYSDDLKIHIVRPFNIIGSGQAESFLIPKIVRHFVDRAPELKLGNINSVRDYVDVHRCAWMLAELMSRNHQDPFTVNLCAGRGWTGYDVLDCLTEISGYRPAIEVSDKFVRKNEVWRLVGDHHRLHELLQANPRLPDLKQILESMYNSLKQDA</sequence>
<evidence type="ECO:0000259" key="3">
    <source>
        <dbReference type="Pfam" id="PF01370"/>
    </source>
</evidence>
<dbReference type="Pfam" id="PF01370">
    <property type="entry name" value="Epimerase"/>
    <property type="match status" value="1"/>
</dbReference>
<dbReference type="SUPFAM" id="SSF51735">
    <property type="entry name" value="NAD(P)-binding Rossmann-fold domains"/>
    <property type="match status" value="1"/>
</dbReference>
<dbReference type="InterPro" id="IPR001509">
    <property type="entry name" value="Epimerase_deHydtase"/>
</dbReference>
<dbReference type="AlphaFoldDB" id="A0A7W7KHM9"/>
<evidence type="ECO:0000313" key="5">
    <source>
        <dbReference type="Proteomes" id="UP000566995"/>
    </source>
</evidence>
<gene>
    <name evidence="4" type="ORF">HNP46_001842</name>
</gene>
<reference evidence="4 5" key="1">
    <citation type="submission" date="2020-08" db="EMBL/GenBank/DDBJ databases">
        <title>Functional genomics of gut bacteria from endangered species of beetles.</title>
        <authorList>
            <person name="Carlos-Shanley C."/>
        </authorList>
    </citation>
    <scope>NUCLEOTIDE SEQUENCE [LARGE SCALE GENOMIC DNA]</scope>
    <source>
        <strain evidence="4 5">S00179</strain>
    </source>
</reference>
<dbReference type="InterPro" id="IPR036291">
    <property type="entry name" value="NAD(P)-bd_dom_sf"/>
</dbReference>
<organism evidence="4 5">
    <name type="scientific">Pseudomonas nitroreducens</name>
    <dbReference type="NCBI Taxonomy" id="46680"/>
    <lineage>
        <taxon>Bacteria</taxon>
        <taxon>Pseudomonadati</taxon>
        <taxon>Pseudomonadota</taxon>
        <taxon>Gammaproteobacteria</taxon>
        <taxon>Pseudomonadales</taxon>
        <taxon>Pseudomonadaceae</taxon>
        <taxon>Pseudomonas</taxon>
    </lineage>
</organism>
<name>A0A7W7KHM9_PSENT</name>
<dbReference type="Gene3D" id="3.40.50.720">
    <property type="entry name" value="NAD(P)-binding Rossmann-like Domain"/>
    <property type="match status" value="1"/>
</dbReference>
<dbReference type="PANTHER" id="PTHR43000">
    <property type="entry name" value="DTDP-D-GLUCOSE 4,6-DEHYDRATASE-RELATED"/>
    <property type="match status" value="1"/>
</dbReference>
<comment type="caution">
    <text evidence="4">The sequence shown here is derived from an EMBL/GenBank/DDBJ whole genome shotgun (WGS) entry which is preliminary data.</text>
</comment>
<dbReference type="RefSeq" id="WP_184587936.1">
    <property type="nucleotide sequence ID" value="NZ_JACHLI010000005.1"/>
</dbReference>
<comment type="pathway">
    <text evidence="1">Bacterial outer membrane biogenesis; LPS O-antigen biosynthesis.</text>
</comment>
<dbReference type="Proteomes" id="UP000566995">
    <property type="component" value="Unassembled WGS sequence"/>
</dbReference>
<proteinExistence type="inferred from homology"/>
<feature type="domain" description="NAD-dependent epimerase/dehydratase" evidence="3">
    <location>
        <begin position="6"/>
        <end position="216"/>
    </location>
</feature>
<comment type="similarity">
    <text evidence="2">Belongs to the NAD(P)-dependent epimerase/dehydratase family.</text>
</comment>
<evidence type="ECO:0000256" key="1">
    <source>
        <dbReference type="ARBA" id="ARBA00005125"/>
    </source>
</evidence>